<accession>A0ABS7NW12</accession>
<dbReference type="InterPro" id="IPR011004">
    <property type="entry name" value="Trimer_LpxA-like_sf"/>
</dbReference>
<dbReference type="GO" id="GO:0016746">
    <property type="term" value="F:acyltransferase activity"/>
    <property type="evidence" value="ECO:0007669"/>
    <property type="project" value="UniProtKB-KW"/>
</dbReference>
<dbReference type="Proteomes" id="UP001520140">
    <property type="component" value="Unassembled WGS sequence"/>
</dbReference>
<dbReference type="RefSeq" id="WP_157889617.1">
    <property type="nucleotide sequence ID" value="NZ_JABUKE010000016.1"/>
</dbReference>
<dbReference type="EMBL" id="JABUKG010000017">
    <property type="protein sequence ID" value="MBY6322228.1"/>
    <property type="molecule type" value="Genomic_DNA"/>
</dbReference>
<protein>
    <submittedName>
        <fullName evidence="1">Acyltransferase</fullName>
    </submittedName>
</protein>
<keyword evidence="1" id="KW-0012">Acyltransferase</keyword>
<dbReference type="PANTHER" id="PTHR23416:SF78">
    <property type="entry name" value="LIPOPOLYSACCHARIDE BIOSYNTHESIS O-ACETYL TRANSFERASE WBBJ-RELATED"/>
    <property type="match status" value="1"/>
</dbReference>
<dbReference type="Gene3D" id="2.160.10.10">
    <property type="entry name" value="Hexapeptide repeat proteins"/>
    <property type="match status" value="1"/>
</dbReference>
<reference evidence="1 2" key="1">
    <citation type="submission" date="2020-06" db="EMBL/GenBank/DDBJ databases">
        <title>Taxonomy, biology and ecology of Rhodococcus bacteria occurring in California pistachio and other woody hosts as revealed by genome sequence analyses.</title>
        <authorList>
            <person name="Gai Y."/>
            <person name="Riely B."/>
        </authorList>
    </citation>
    <scope>NUCLEOTIDE SEQUENCE [LARGE SCALE GENOMIC DNA]</scope>
    <source>
        <strain evidence="1 2">BP-284</strain>
    </source>
</reference>
<dbReference type="InterPro" id="IPR051159">
    <property type="entry name" value="Hexapeptide_acetyltransf"/>
</dbReference>
<name>A0ABS7NW12_9NOCA</name>
<dbReference type="SUPFAM" id="SSF51161">
    <property type="entry name" value="Trimeric LpxA-like enzymes"/>
    <property type="match status" value="1"/>
</dbReference>
<dbReference type="CDD" id="cd04647">
    <property type="entry name" value="LbH_MAT_like"/>
    <property type="match status" value="1"/>
</dbReference>
<keyword evidence="2" id="KW-1185">Reference proteome</keyword>
<proteinExistence type="predicted"/>
<evidence type="ECO:0000313" key="2">
    <source>
        <dbReference type="Proteomes" id="UP001520140"/>
    </source>
</evidence>
<organism evidence="1 2">
    <name type="scientific">Rhodococcoides kroppenstedtii</name>
    <dbReference type="NCBI Taxonomy" id="293050"/>
    <lineage>
        <taxon>Bacteria</taxon>
        <taxon>Bacillati</taxon>
        <taxon>Actinomycetota</taxon>
        <taxon>Actinomycetes</taxon>
        <taxon>Mycobacteriales</taxon>
        <taxon>Nocardiaceae</taxon>
        <taxon>Rhodococcoides</taxon>
    </lineage>
</organism>
<dbReference type="PANTHER" id="PTHR23416">
    <property type="entry name" value="SIALIC ACID SYNTHASE-RELATED"/>
    <property type="match status" value="1"/>
</dbReference>
<gene>
    <name evidence="1" type="ORF">HQ605_15475</name>
</gene>
<keyword evidence="1" id="KW-0808">Transferase</keyword>
<comment type="caution">
    <text evidence="1">The sequence shown here is derived from an EMBL/GenBank/DDBJ whole genome shotgun (WGS) entry which is preliminary data.</text>
</comment>
<evidence type="ECO:0000313" key="1">
    <source>
        <dbReference type="EMBL" id="MBY6322228.1"/>
    </source>
</evidence>
<sequence>MNGDLLVRTIALVLIRKTGRDVKLDPNLSSLQIAAEVSRRSVAMFRGMVTLCGPVFRGRGVRLRARRNLSFGRGASIGDFTVIDARASRPVEIGSASKLGRYGLVTTTSSLALVGVGFKMGERSGIGDFFHIGCSGGVDIGDDVIAGPFLTVHSQEHRYSDVSTKIRAQGTVESSVTVMDDCWLGSRVTILAGTTIRGHTVVASGSVVKGDFPPNVVLGGVPARILKTLD</sequence>